<evidence type="ECO:0000256" key="4">
    <source>
        <dbReference type="ARBA" id="ARBA00022475"/>
    </source>
</evidence>
<keyword evidence="4" id="KW-1003">Cell membrane</keyword>
<dbReference type="RefSeq" id="XP_053532572.1">
    <property type="nucleotide sequence ID" value="XM_053676597.1"/>
</dbReference>
<dbReference type="Gene3D" id="1.10.150.510">
    <property type="entry name" value="Receptor activity modifying family"/>
    <property type="match status" value="1"/>
</dbReference>
<feature type="transmembrane region" description="Helical" evidence="11">
    <location>
        <begin position="148"/>
        <end position="169"/>
    </location>
</feature>
<gene>
    <name evidence="13" type="primary">LOC108264380</name>
</gene>
<accession>A0A9F7RBZ8</accession>
<keyword evidence="3" id="KW-0813">Transport</keyword>
<keyword evidence="9" id="KW-1015">Disulfide bond</keyword>
<evidence type="ECO:0000256" key="1">
    <source>
        <dbReference type="ARBA" id="ARBA00004251"/>
    </source>
</evidence>
<protein>
    <submittedName>
        <fullName evidence="13">Receptor activity-modifying protein 1 isoform X2</fullName>
    </submittedName>
</protein>
<proteinExistence type="inferred from homology"/>
<evidence type="ECO:0000256" key="3">
    <source>
        <dbReference type="ARBA" id="ARBA00022448"/>
    </source>
</evidence>
<dbReference type="PANTHER" id="PTHR14076:SF9">
    <property type="entry name" value="RECEPTOR ACTIVITY-MODIFYING PROTEIN 2"/>
    <property type="match status" value="1"/>
</dbReference>
<keyword evidence="8 11" id="KW-0472">Membrane</keyword>
<keyword evidence="7 11" id="KW-1133">Transmembrane helix</keyword>
<evidence type="ECO:0000313" key="12">
    <source>
        <dbReference type="Proteomes" id="UP000221080"/>
    </source>
</evidence>
<dbReference type="AlphaFoldDB" id="A0A9F7RBZ8"/>
<dbReference type="Pfam" id="PF04901">
    <property type="entry name" value="RAMP"/>
    <property type="match status" value="1"/>
</dbReference>
<dbReference type="GO" id="GO:0032870">
    <property type="term" value="P:cellular response to hormone stimulus"/>
    <property type="evidence" value="ECO:0007669"/>
    <property type="project" value="TreeGrafter"/>
</dbReference>
<dbReference type="GO" id="GO:0072659">
    <property type="term" value="P:protein localization to plasma membrane"/>
    <property type="evidence" value="ECO:0007669"/>
    <property type="project" value="TreeGrafter"/>
</dbReference>
<organism evidence="12 13">
    <name type="scientific">Ictalurus punctatus</name>
    <name type="common">Channel catfish</name>
    <name type="synonym">Silurus punctatus</name>
    <dbReference type="NCBI Taxonomy" id="7998"/>
    <lineage>
        <taxon>Eukaryota</taxon>
        <taxon>Metazoa</taxon>
        <taxon>Chordata</taxon>
        <taxon>Craniata</taxon>
        <taxon>Vertebrata</taxon>
        <taxon>Euteleostomi</taxon>
        <taxon>Actinopterygii</taxon>
        <taxon>Neopterygii</taxon>
        <taxon>Teleostei</taxon>
        <taxon>Ostariophysi</taxon>
        <taxon>Siluriformes</taxon>
        <taxon>Ictaluridae</taxon>
        <taxon>Ictalurus</taxon>
    </lineage>
</organism>
<dbReference type="Proteomes" id="UP000221080">
    <property type="component" value="Chromosome 1"/>
</dbReference>
<evidence type="ECO:0000256" key="9">
    <source>
        <dbReference type="ARBA" id="ARBA00023157"/>
    </source>
</evidence>
<reference evidence="13" key="2">
    <citation type="submission" date="2025-08" db="UniProtKB">
        <authorList>
            <consortium name="RefSeq"/>
        </authorList>
    </citation>
    <scope>IDENTIFICATION</scope>
    <source>
        <tissue evidence="13">Blood</tissue>
    </source>
</reference>
<evidence type="ECO:0000256" key="11">
    <source>
        <dbReference type="SAM" id="Phobius"/>
    </source>
</evidence>
<dbReference type="GeneID" id="108264380"/>
<dbReference type="GO" id="GO:0001525">
    <property type="term" value="P:angiogenesis"/>
    <property type="evidence" value="ECO:0007669"/>
    <property type="project" value="TreeGrafter"/>
</dbReference>
<dbReference type="GO" id="GO:0015026">
    <property type="term" value="F:coreceptor activity"/>
    <property type="evidence" value="ECO:0007669"/>
    <property type="project" value="InterPro"/>
</dbReference>
<evidence type="ECO:0000256" key="8">
    <source>
        <dbReference type="ARBA" id="ARBA00023136"/>
    </source>
</evidence>
<evidence type="ECO:0000313" key="13">
    <source>
        <dbReference type="RefSeq" id="XP_053532572.1"/>
    </source>
</evidence>
<dbReference type="GO" id="GO:0031623">
    <property type="term" value="P:receptor internalization"/>
    <property type="evidence" value="ECO:0007669"/>
    <property type="project" value="TreeGrafter"/>
</dbReference>
<keyword evidence="12" id="KW-1185">Reference proteome</keyword>
<reference evidence="12" key="1">
    <citation type="journal article" date="2016" name="Nat. Commun.">
        <title>The channel catfish genome sequence provides insights into the evolution of scale formation in teleosts.</title>
        <authorList>
            <person name="Liu Z."/>
            <person name="Liu S."/>
            <person name="Yao J."/>
            <person name="Bao L."/>
            <person name="Zhang J."/>
            <person name="Li Y."/>
            <person name="Jiang C."/>
            <person name="Sun L."/>
            <person name="Wang R."/>
            <person name="Zhang Y."/>
            <person name="Zhou T."/>
            <person name="Zeng Q."/>
            <person name="Fu Q."/>
            <person name="Gao S."/>
            <person name="Li N."/>
            <person name="Koren S."/>
            <person name="Jiang Y."/>
            <person name="Zimin A."/>
            <person name="Xu P."/>
            <person name="Phillippy A.M."/>
            <person name="Geng X."/>
            <person name="Song L."/>
            <person name="Sun F."/>
            <person name="Li C."/>
            <person name="Wang X."/>
            <person name="Chen A."/>
            <person name="Jin Y."/>
            <person name="Yuan Z."/>
            <person name="Yang Y."/>
            <person name="Tan S."/>
            <person name="Peatman E."/>
            <person name="Lu J."/>
            <person name="Qin Z."/>
            <person name="Dunham R."/>
            <person name="Li Z."/>
            <person name="Sonstegard T."/>
            <person name="Feng J."/>
            <person name="Danzmann R.G."/>
            <person name="Schroeder S."/>
            <person name="Scheffler B."/>
            <person name="Duke M.V."/>
            <person name="Ballard L."/>
            <person name="Kucuktas H."/>
            <person name="Kaltenboeck L."/>
            <person name="Liu H."/>
            <person name="Armbruster J."/>
            <person name="Xie Y."/>
            <person name="Kirby M.L."/>
            <person name="Tian Y."/>
            <person name="Flanagan M.E."/>
            <person name="Mu W."/>
            <person name="Waldbieser G.C."/>
        </authorList>
    </citation>
    <scope>NUCLEOTIDE SEQUENCE [LARGE SCALE GENOMIC DNA]</scope>
    <source>
        <strain evidence="12">SDA103</strain>
    </source>
</reference>
<dbReference type="InterPro" id="IPR038126">
    <property type="entry name" value="RAMP_sf"/>
</dbReference>
<dbReference type="GO" id="GO:0009986">
    <property type="term" value="C:cell surface"/>
    <property type="evidence" value="ECO:0007669"/>
    <property type="project" value="TreeGrafter"/>
</dbReference>
<dbReference type="GO" id="GO:0043235">
    <property type="term" value="C:receptor complex"/>
    <property type="evidence" value="ECO:0007669"/>
    <property type="project" value="TreeGrafter"/>
</dbReference>
<keyword evidence="10 13" id="KW-0675">Receptor</keyword>
<comment type="similarity">
    <text evidence="2">Belongs to the RAMP family.</text>
</comment>
<evidence type="ECO:0000256" key="5">
    <source>
        <dbReference type="ARBA" id="ARBA00022692"/>
    </source>
</evidence>
<evidence type="ECO:0000256" key="6">
    <source>
        <dbReference type="ARBA" id="ARBA00022729"/>
    </source>
</evidence>
<dbReference type="GO" id="GO:0006886">
    <property type="term" value="P:intracellular protein transport"/>
    <property type="evidence" value="ECO:0007669"/>
    <property type="project" value="InterPro"/>
</dbReference>
<keyword evidence="6" id="KW-0732">Signal</keyword>
<dbReference type="GO" id="GO:0005886">
    <property type="term" value="C:plasma membrane"/>
    <property type="evidence" value="ECO:0007669"/>
    <property type="project" value="UniProtKB-SubCell"/>
</dbReference>
<sequence>MNTSEDVVKNFTTQFHNVSLISDVSGTLITENTKDNATHEDQVAFQDQDIIHHYRNCDETLFIMYGKLYCIVDFDNHMINLRQEDWCDWEMVLGNYNNLTTCMEIVAKVAHCYYPNTIVQEMFVEIHNQYFSSCVTKEDTFPDAPPRVVLVLTLLPVSVIPILVYMVIWKSSVID</sequence>
<dbReference type="GO" id="GO:0008277">
    <property type="term" value="P:regulation of G protein-coupled receptor signaling pathway"/>
    <property type="evidence" value="ECO:0007669"/>
    <property type="project" value="InterPro"/>
</dbReference>
<dbReference type="GO" id="GO:0007186">
    <property type="term" value="P:G protein-coupled receptor signaling pathway"/>
    <property type="evidence" value="ECO:0007669"/>
    <property type="project" value="TreeGrafter"/>
</dbReference>
<name>A0A9F7RBZ8_ICTPU</name>
<dbReference type="GO" id="GO:0006816">
    <property type="term" value="P:calcium ion transport"/>
    <property type="evidence" value="ECO:0007669"/>
    <property type="project" value="TreeGrafter"/>
</dbReference>
<evidence type="ECO:0000256" key="10">
    <source>
        <dbReference type="ARBA" id="ARBA00023170"/>
    </source>
</evidence>
<evidence type="ECO:0000256" key="2">
    <source>
        <dbReference type="ARBA" id="ARBA00007087"/>
    </source>
</evidence>
<keyword evidence="5 11" id="KW-0812">Transmembrane</keyword>
<dbReference type="PANTHER" id="PTHR14076">
    <property type="entry name" value="RECEPTOR ACTIVITY MODIFYING PROTEIN RAMP"/>
    <property type="match status" value="1"/>
</dbReference>
<evidence type="ECO:0000256" key="7">
    <source>
        <dbReference type="ARBA" id="ARBA00022989"/>
    </source>
</evidence>
<comment type="subcellular location">
    <subcellularLocation>
        <location evidence="1">Cell membrane</location>
        <topology evidence="1">Single-pass type I membrane protein</topology>
    </subcellularLocation>
</comment>
<dbReference type="InterPro" id="IPR006985">
    <property type="entry name" value="RAMP"/>
</dbReference>